<dbReference type="RefSeq" id="WP_324275006.1">
    <property type="nucleotide sequence ID" value="NZ_CP141261.1"/>
</dbReference>
<protein>
    <submittedName>
        <fullName evidence="2">Uncharacterized protein</fullName>
    </submittedName>
</protein>
<feature type="region of interest" description="Disordered" evidence="1">
    <location>
        <begin position="1"/>
        <end position="47"/>
    </location>
</feature>
<evidence type="ECO:0000313" key="3">
    <source>
        <dbReference type="Proteomes" id="UP001324287"/>
    </source>
</evidence>
<evidence type="ECO:0000256" key="1">
    <source>
        <dbReference type="SAM" id="MobiDB-lite"/>
    </source>
</evidence>
<reference evidence="2 3" key="1">
    <citation type="submission" date="2023-12" db="EMBL/GenBank/DDBJ databases">
        <title>Blastococcus brunescens sp. nov., an actonobacterium isolated from sandstone collected in sahara desert.</title>
        <authorList>
            <person name="Gtari M."/>
            <person name="Ghodhbane F."/>
        </authorList>
    </citation>
    <scope>NUCLEOTIDE SEQUENCE [LARGE SCALE GENOMIC DNA]</scope>
    <source>
        <strain evidence="2 3">BMG 8361</strain>
    </source>
</reference>
<evidence type="ECO:0000313" key="2">
    <source>
        <dbReference type="EMBL" id="WRL63671.1"/>
    </source>
</evidence>
<keyword evidence="3" id="KW-1185">Reference proteome</keyword>
<gene>
    <name evidence="2" type="ORF">U6N30_29075</name>
</gene>
<organism evidence="2 3">
    <name type="scientific">Blastococcus brunescens</name>
    <dbReference type="NCBI Taxonomy" id="1564165"/>
    <lineage>
        <taxon>Bacteria</taxon>
        <taxon>Bacillati</taxon>
        <taxon>Actinomycetota</taxon>
        <taxon>Actinomycetes</taxon>
        <taxon>Geodermatophilales</taxon>
        <taxon>Geodermatophilaceae</taxon>
        <taxon>Blastococcus</taxon>
    </lineage>
</organism>
<dbReference type="EMBL" id="CP141261">
    <property type="protein sequence ID" value="WRL63671.1"/>
    <property type="molecule type" value="Genomic_DNA"/>
</dbReference>
<sequence>MIAPLREQGRLDKFLLPDDRDADAGRRGSDGPDGELTGRARPEVAAA</sequence>
<name>A0ABZ1AYM8_9ACTN</name>
<dbReference type="Proteomes" id="UP001324287">
    <property type="component" value="Chromosome"/>
</dbReference>
<accession>A0ABZ1AYM8</accession>
<feature type="compositionally biased region" description="Basic and acidic residues" evidence="1">
    <location>
        <begin position="7"/>
        <end position="47"/>
    </location>
</feature>
<proteinExistence type="predicted"/>